<name>H7EMS0_9SPIR</name>
<dbReference type="STRING" id="907348.TresaDRAFT_0809"/>
<dbReference type="PROSITE" id="PS51257">
    <property type="entry name" value="PROKAR_LIPOPROTEIN"/>
    <property type="match status" value="1"/>
</dbReference>
<keyword evidence="2" id="KW-0732">Signal</keyword>
<feature type="chain" id="PRO_5003610253" description="Lipoprotein" evidence="2">
    <location>
        <begin position="27"/>
        <end position="232"/>
    </location>
</feature>
<dbReference type="Proteomes" id="UP000003571">
    <property type="component" value="Unassembled WGS sequence"/>
</dbReference>
<gene>
    <name evidence="3" type="ORF">TresaDRAFT_0809</name>
</gene>
<sequence>MGTLSQKIIAAAAAFLAQALIGCASADAPKDADGGERLFKSLGWESEKDGTAMVGQEVLITASAPGGKIEDGEPAVIKITAAHDGNDIDIDEIEASVTGGKIRARWTVKDSPEFFEGGGYVVPKYSFTVEVADGESEKSPELSVYGFIAHRLVGSDGKAKAGEKFVVKRTDGKTIEGKRDKNGTARLEWLPLGKYEISRLIEKTAGQIEAEKKAAEQESEDEGKDDGSKNGE</sequence>
<evidence type="ECO:0000256" key="1">
    <source>
        <dbReference type="SAM" id="MobiDB-lite"/>
    </source>
</evidence>
<dbReference type="EMBL" id="AGRW01000052">
    <property type="protein sequence ID" value="EIC00984.1"/>
    <property type="molecule type" value="Genomic_DNA"/>
</dbReference>
<evidence type="ECO:0000256" key="2">
    <source>
        <dbReference type="SAM" id="SignalP"/>
    </source>
</evidence>
<accession>H7EMS0</accession>
<evidence type="ECO:0000313" key="4">
    <source>
        <dbReference type="Proteomes" id="UP000003571"/>
    </source>
</evidence>
<proteinExistence type="predicted"/>
<feature type="signal peptide" evidence="2">
    <location>
        <begin position="1"/>
        <end position="26"/>
    </location>
</feature>
<evidence type="ECO:0000313" key="3">
    <source>
        <dbReference type="EMBL" id="EIC00984.1"/>
    </source>
</evidence>
<evidence type="ECO:0008006" key="5">
    <source>
        <dbReference type="Google" id="ProtNLM"/>
    </source>
</evidence>
<keyword evidence="4" id="KW-1185">Reference proteome</keyword>
<comment type="caution">
    <text evidence="3">The sequence shown here is derived from an EMBL/GenBank/DDBJ whole genome shotgun (WGS) entry which is preliminary data.</text>
</comment>
<dbReference type="PATRIC" id="fig|907348.3.peg.2222"/>
<dbReference type="OrthoDB" id="369315at2"/>
<reference evidence="3 4" key="1">
    <citation type="submission" date="2011-09" db="EMBL/GenBank/DDBJ databases">
        <title>The draft genome of Treponema saccharophilum DSM 2985.</title>
        <authorList>
            <consortium name="US DOE Joint Genome Institute (JGI-PGF)"/>
            <person name="Lucas S."/>
            <person name="Copeland A."/>
            <person name="Lapidus A."/>
            <person name="Glavina del Rio T."/>
            <person name="Dalin E."/>
            <person name="Tice H."/>
            <person name="Bruce D."/>
            <person name="Goodwin L."/>
            <person name="Pitluck S."/>
            <person name="Peters L."/>
            <person name="Kyrpides N."/>
            <person name="Mavromatis K."/>
            <person name="Ivanova N."/>
            <person name="Markowitz V."/>
            <person name="Cheng J.-F."/>
            <person name="Hugenholtz P."/>
            <person name="Woyke T."/>
            <person name="Wu D."/>
            <person name="Gronow S."/>
            <person name="Wellnitz S."/>
            <person name="Brambilla E."/>
            <person name="Klenk H.-P."/>
            <person name="Eisen J.A."/>
        </authorList>
    </citation>
    <scope>NUCLEOTIDE SEQUENCE [LARGE SCALE GENOMIC DNA]</scope>
    <source>
        <strain evidence="3 4">DSM 2985</strain>
    </source>
</reference>
<organism evidence="3 4">
    <name type="scientific">Treponema saccharophilum DSM 2985</name>
    <dbReference type="NCBI Taxonomy" id="907348"/>
    <lineage>
        <taxon>Bacteria</taxon>
        <taxon>Pseudomonadati</taxon>
        <taxon>Spirochaetota</taxon>
        <taxon>Spirochaetia</taxon>
        <taxon>Spirochaetales</taxon>
        <taxon>Treponemataceae</taxon>
        <taxon>Treponema</taxon>
    </lineage>
</organism>
<dbReference type="AlphaFoldDB" id="H7EMS0"/>
<dbReference type="RefSeq" id="WP_002705666.1">
    <property type="nucleotide sequence ID" value="NZ_AGRW01000052.1"/>
</dbReference>
<protein>
    <recommendedName>
        <fullName evidence="5">Lipoprotein</fullName>
    </recommendedName>
</protein>
<feature type="region of interest" description="Disordered" evidence="1">
    <location>
        <begin position="208"/>
        <end position="232"/>
    </location>
</feature>